<dbReference type="SUPFAM" id="SSF52540">
    <property type="entry name" value="P-loop containing nucleoside triphosphate hydrolases"/>
    <property type="match status" value="1"/>
</dbReference>
<evidence type="ECO:0008006" key="3">
    <source>
        <dbReference type="Google" id="ProtNLM"/>
    </source>
</evidence>
<evidence type="ECO:0000313" key="2">
    <source>
        <dbReference type="Proteomes" id="UP000076927"/>
    </source>
</evidence>
<dbReference type="InterPro" id="IPR027417">
    <property type="entry name" value="P-loop_NTPase"/>
</dbReference>
<dbReference type="Gene3D" id="3.40.50.300">
    <property type="entry name" value="P-loop containing nucleotide triphosphate hydrolases"/>
    <property type="match status" value="1"/>
</dbReference>
<protein>
    <recommendedName>
        <fullName evidence="3">CobQ/CobB/MinD/ParA nucleotide binding domain-containing protein</fullName>
    </recommendedName>
</protein>
<gene>
    <name evidence="1" type="ORF">SY83_12970</name>
</gene>
<proteinExistence type="predicted"/>
<organism evidence="1 2">
    <name type="scientific">Paenibacillus swuensis</name>
    <dbReference type="NCBI Taxonomy" id="1178515"/>
    <lineage>
        <taxon>Bacteria</taxon>
        <taxon>Bacillati</taxon>
        <taxon>Bacillota</taxon>
        <taxon>Bacilli</taxon>
        <taxon>Bacillales</taxon>
        <taxon>Paenibacillaceae</taxon>
        <taxon>Paenibacillus</taxon>
    </lineage>
</organism>
<dbReference type="PATRIC" id="fig|1178515.4.peg.2597"/>
<dbReference type="RefSeq" id="WP_068607115.1">
    <property type="nucleotide sequence ID" value="NZ_CP011388.1"/>
</dbReference>
<dbReference type="Proteomes" id="UP000076927">
    <property type="component" value="Chromosome"/>
</dbReference>
<dbReference type="EMBL" id="CP011388">
    <property type="protein sequence ID" value="ANE47029.1"/>
    <property type="molecule type" value="Genomic_DNA"/>
</dbReference>
<keyword evidence="2" id="KW-1185">Reference proteome</keyword>
<accession>A0A172TIY5</accession>
<dbReference type="STRING" id="1178515.SY83_12970"/>
<sequence length="415" mass="46695">MKIVLAVTTPEIGERMMEWMPEPKRAEVCYTDKELITRTAQQGDELTHIFVMEDLFKDEYPWDWMPRLRRSCPQANIVLSQHHQEDPLFREVKISLGLEFNIGMIPPYGIFQDVIHELSTRFFNSRKITNSTGGNLISFLSAAPKDGSTSVAISTALALAKNTGKSIALLDLNFKSPEIQDQLRLKGAKGFPYIQAECDSGTLSPDTLLRACLPMPGTPNLHILTGLRRREWAERILSEEIGHLLEVARETFDIVIADVHSFPDQAATVECVRNADIRFVVVQPLVTSYESAWHDWYRGVWSYFGLGERDFRMILNRSVSGGHNAQDVRKSTGFEPVAVLPDLGSPEGAKAVNEGIPLYCSEGRSAEEFKGEIGTLSRWIADQAGIQWIEQPSTSQTRARHKSIAMILPFMKNFK</sequence>
<dbReference type="AlphaFoldDB" id="A0A172TIY5"/>
<dbReference type="KEGG" id="pswu:SY83_12970"/>
<evidence type="ECO:0000313" key="1">
    <source>
        <dbReference type="EMBL" id="ANE47029.1"/>
    </source>
</evidence>
<dbReference type="OrthoDB" id="2676652at2"/>
<name>A0A172TIY5_9BACL</name>
<reference evidence="1 2" key="1">
    <citation type="submission" date="2015-01" db="EMBL/GenBank/DDBJ databases">
        <title>Paenibacillus swuensis/DY6/whole genome sequencing.</title>
        <authorList>
            <person name="Kim M.K."/>
            <person name="Srinivasan S."/>
            <person name="Lee J.-J."/>
        </authorList>
    </citation>
    <scope>NUCLEOTIDE SEQUENCE [LARGE SCALE GENOMIC DNA]</scope>
    <source>
        <strain evidence="1 2">DY6</strain>
    </source>
</reference>